<evidence type="ECO:0000259" key="3">
    <source>
        <dbReference type="PROSITE" id="PS50103"/>
    </source>
</evidence>
<organism evidence="4 5">
    <name type="scientific">Symbiodinium microadriaticum</name>
    <name type="common">Dinoflagellate</name>
    <name type="synonym">Zooxanthella microadriatica</name>
    <dbReference type="NCBI Taxonomy" id="2951"/>
    <lineage>
        <taxon>Eukaryota</taxon>
        <taxon>Sar</taxon>
        <taxon>Alveolata</taxon>
        <taxon>Dinophyceae</taxon>
        <taxon>Suessiales</taxon>
        <taxon>Symbiodiniaceae</taxon>
        <taxon>Symbiodinium</taxon>
    </lineage>
</organism>
<feature type="compositionally biased region" description="Acidic residues" evidence="2">
    <location>
        <begin position="229"/>
        <end position="239"/>
    </location>
</feature>
<evidence type="ECO:0000256" key="2">
    <source>
        <dbReference type="SAM" id="MobiDB-lite"/>
    </source>
</evidence>
<dbReference type="PROSITE" id="PS50103">
    <property type="entry name" value="ZF_C3H1"/>
    <property type="match status" value="1"/>
</dbReference>
<keyword evidence="1" id="KW-0479">Metal-binding</keyword>
<dbReference type="OMA" id="MAGAMFH"/>
<evidence type="ECO:0000313" key="5">
    <source>
        <dbReference type="Proteomes" id="UP000186817"/>
    </source>
</evidence>
<dbReference type="InterPro" id="IPR000571">
    <property type="entry name" value="Znf_CCCH"/>
</dbReference>
<dbReference type="GO" id="GO:0008270">
    <property type="term" value="F:zinc ion binding"/>
    <property type="evidence" value="ECO:0007669"/>
    <property type="project" value="UniProtKB-KW"/>
</dbReference>
<protein>
    <recommendedName>
        <fullName evidence="3">C3H1-type domain-containing protein</fullName>
    </recommendedName>
</protein>
<evidence type="ECO:0000313" key="4">
    <source>
        <dbReference type="EMBL" id="OLQ10214.1"/>
    </source>
</evidence>
<feature type="zinc finger region" description="C3H1-type" evidence="1">
    <location>
        <begin position="278"/>
        <end position="300"/>
    </location>
</feature>
<comment type="caution">
    <text evidence="4">The sequence shown here is derived from an EMBL/GenBank/DDBJ whole genome shotgun (WGS) entry which is preliminary data.</text>
</comment>
<proteinExistence type="predicted"/>
<sequence length="335" mass="35162">MLRDDSLHIHTTPDSLATAIAFLVPFWLASALASASFAQRCCSPVASMPARRPAPLSDDALNVRSNGAGVEATVQGATLLGATNNGIPLPVKNTFIDVPSGLTPSAMKLDTPYNPLLTAPADLNHAPGFLQRTLVSVTGALPTPSQSSPQGGLLPISPSAVIHRRVVQSPVATPALTPSPSGAKWAKSAGHMGGTTAIPACVIAAPSPTRALAISSTTCTTETTQQAEPLDDDEEDDSGSDQVVPVHLRNPEDAPRAPAGAKHPSLGSEGHDEGGCKRCCFFPRGRCTNGYNCEFCHYEHEKRKRKNKKKIKKKDGTPMAGAMFHPLDLRCNALS</sequence>
<keyword evidence="5" id="KW-1185">Reference proteome</keyword>
<reference evidence="4 5" key="1">
    <citation type="submission" date="2016-02" db="EMBL/GenBank/DDBJ databases">
        <title>Genome analysis of coral dinoflagellate symbionts highlights evolutionary adaptations to a symbiotic lifestyle.</title>
        <authorList>
            <person name="Aranda M."/>
            <person name="Li Y."/>
            <person name="Liew Y.J."/>
            <person name="Baumgarten S."/>
            <person name="Simakov O."/>
            <person name="Wilson M."/>
            <person name="Piel J."/>
            <person name="Ashoor H."/>
            <person name="Bougouffa S."/>
            <person name="Bajic V.B."/>
            <person name="Ryu T."/>
            <person name="Ravasi T."/>
            <person name="Bayer T."/>
            <person name="Micklem G."/>
            <person name="Kim H."/>
            <person name="Bhak J."/>
            <person name="Lajeunesse T.C."/>
            <person name="Voolstra C.R."/>
        </authorList>
    </citation>
    <scope>NUCLEOTIDE SEQUENCE [LARGE SCALE GENOMIC DNA]</scope>
    <source>
        <strain evidence="4 5">CCMP2467</strain>
    </source>
</reference>
<evidence type="ECO:0000256" key="1">
    <source>
        <dbReference type="PROSITE-ProRule" id="PRU00723"/>
    </source>
</evidence>
<keyword evidence="1" id="KW-0862">Zinc</keyword>
<feature type="region of interest" description="Disordered" evidence="2">
    <location>
        <begin position="215"/>
        <end position="273"/>
    </location>
</feature>
<accession>A0A1Q9ES10</accession>
<feature type="domain" description="C3H1-type" evidence="3">
    <location>
        <begin position="278"/>
        <end position="300"/>
    </location>
</feature>
<keyword evidence="1" id="KW-0863">Zinc-finger</keyword>
<dbReference type="OrthoDB" id="442559at2759"/>
<dbReference type="EMBL" id="LSRX01000082">
    <property type="protein sequence ID" value="OLQ10214.1"/>
    <property type="molecule type" value="Genomic_DNA"/>
</dbReference>
<dbReference type="AlphaFoldDB" id="A0A1Q9ES10"/>
<gene>
    <name evidence="4" type="ORF">AK812_SmicGene6063</name>
</gene>
<name>A0A1Q9ES10_SYMMI</name>
<dbReference type="Proteomes" id="UP000186817">
    <property type="component" value="Unassembled WGS sequence"/>
</dbReference>